<evidence type="ECO:0000313" key="2">
    <source>
        <dbReference type="Proteomes" id="UP000722791"/>
    </source>
</evidence>
<reference evidence="1" key="1">
    <citation type="journal article" date="2021" name="Proc. Natl. Acad. Sci. U.S.A.">
        <title>Three genomes in the algal genus Volvox reveal the fate of a haploid sex-determining region after a transition to homothallism.</title>
        <authorList>
            <person name="Yamamoto K."/>
            <person name="Hamaji T."/>
            <person name="Kawai-Toyooka H."/>
            <person name="Matsuzaki R."/>
            <person name="Takahashi F."/>
            <person name="Nishimura Y."/>
            <person name="Kawachi M."/>
            <person name="Noguchi H."/>
            <person name="Minakuchi Y."/>
            <person name="Umen J.G."/>
            <person name="Toyoda A."/>
            <person name="Nozaki H."/>
        </authorList>
    </citation>
    <scope>NUCLEOTIDE SEQUENCE</scope>
    <source>
        <strain evidence="1">NIES-3785</strain>
    </source>
</reference>
<protein>
    <submittedName>
        <fullName evidence="1">Uncharacterized protein</fullName>
    </submittedName>
</protein>
<dbReference type="AlphaFoldDB" id="A0A8J4LT51"/>
<comment type="caution">
    <text evidence="1">The sequence shown here is derived from an EMBL/GenBank/DDBJ whole genome shotgun (WGS) entry which is preliminary data.</text>
</comment>
<dbReference type="Proteomes" id="UP000722791">
    <property type="component" value="Unassembled WGS sequence"/>
</dbReference>
<feature type="non-terminal residue" evidence="1">
    <location>
        <position position="110"/>
    </location>
</feature>
<organism evidence="1 2">
    <name type="scientific">Volvox reticuliferus</name>
    <dbReference type="NCBI Taxonomy" id="1737510"/>
    <lineage>
        <taxon>Eukaryota</taxon>
        <taxon>Viridiplantae</taxon>
        <taxon>Chlorophyta</taxon>
        <taxon>core chlorophytes</taxon>
        <taxon>Chlorophyceae</taxon>
        <taxon>CS clade</taxon>
        <taxon>Chlamydomonadales</taxon>
        <taxon>Volvocaceae</taxon>
        <taxon>Volvox</taxon>
    </lineage>
</organism>
<evidence type="ECO:0000313" key="1">
    <source>
        <dbReference type="EMBL" id="GIM09858.1"/>
    </source>
</evidence>
<feature type="non-terminal residue" evidence="1">
    <location>
        <position position="1"/>
    </location>
</feature>
<dbReference type="EMBL" id="BNCQ01000032">
    <property type="protein sequence ID" value="GIM09858.1"/>
    <property type="molecule type" value="Genomic_DNA"/>
</dbReference>
<accession>A0A8J4LT51</accession>
<name>A0A8J4LT51_9CHLO</name>
<proteinExistence type="predicted"/>
<sequence length="110" mass="12627">LNRADVRRGMRVLTVRHMRRSRQWSARSRSSREVKYGNSTGTALNVICGRGSIRRQEPHKDKPPPHVPTCHLEDISRRVRLGPQVDQAATSSVYRSQRLKLALRSRKTST</sequence>
<gene>
    <name evidence="1" type="ORF">Vretimale_13662</name>
</gene>